<dbReference type="RefSeq" id="XP_012213091.1">
    <property type="nucleotide sequence ID" value="XM_012357701.1"/>
</dbReference>
<dbReference type="VEuPathDB" id="FungiDB:SPRG_18263"/>
<name>A0A067BHL8_SAPPC</name>
<dbReference type="EMBL" id="KK584270">
    <property type="protein sequence ID" value="KDO16200.1"/>
    <property type="molecule type" value="Genomic_DNA"/>
</dbReference>
<keyword evidence="2" id="KW-1185">Reference proteome</keyword>
<sequence length="265" mass="29266">MLLLTFDLHASVWMSIDTPWPTPLLASAPASPLPPQQLVAAEWTPMYVQAHLEALTSASSHRAYLHHLYSLRWWLLVETHGQDLLRLLGTYPCSAKDMLVLAALLRCFASVTPTLGSSLLMSLLLRRKMRVVPLLRQCLASNAPLFDATMCLLLAMAEASVDLARFVAAFLIDTNVHASALLTVAVAVDAAVALPLQRVCLRLVARLTQVSGVDAEAWHRFASETVRPVLLSILRPHRRADSFQDKRRVLHALECLLALPSDEDV</sequence>
<dbReference type="AlphaFoldDB" id="A0A067BHL8"/>
<protein>
    <submittedName>
        <fullName evidence="1">Uncharacterized protein</fullName>
    </submittedName>
</protein>
<evidence type="ECO:0000313" key="2">
    <source>
        <dbReference type="Proteomes" id="UP000030745"/>
    </source>
</evidence>
<dbReference type="GeneID" id="24139788"/>
<evidence type="ECO:0000313" key="1">
    <source>
        <dbReference type="EMBL" id="KDO16200.1"/>
    </source>
</evidence>
<reference evidence="1 2" key="1">
    <citation type="journal article" date="2013" name="PLoS Genet.">
        <title>Distinctive expansion of potential virulence genes in the genome of the oomycete fish pathogen Saprolegnia parasitica.</title>
        <authorList>
            <person name="Jiang R.H."/>
            <person name="de Bruijn I."/>
            <person name="Haas B.J."/>
            <person name="Belmonte R."/>
            <person name="Lobach L."/>
            <person name="Christie J."/>
            <person name="van den Ackerveken G."/>
            <person name="Bottin A."/>
            <person name="Bulone V."/>
            <person name="Diaz-Moreno S.M."/>
            <person name="Dumas B."/>
            <person name="Fan L."/>
            <person name="Gaulin E."/>
            <person name="Govers F."/>
            <person name="Grenville-Briggs L.J."/>
            <person name="Horner N.R."/>
            <person name="Levin J.Z."/>
            <person name="Mammella M."/>
            <person name="Meijer H.J."/>
            <person name="Morris P."/>
            <person name="Nusbaum C."/>
            <person name="Oome S."/>
            <person name="Phillips A.J."/>
            <person name="van Rooyen D."/>
            <person name="Rzeszutek E."/>
            <person name="Saraiva M."/>
            <person name="Secombes C.J."/>
            <person name="Seidl M.F."/>
            <person name="Snel B."/>
            <person name="Stassen J.H."/>
            <person name="Sykes S."/>
            <person name="Tripathy S."/>
            <person name="van den Berg H."/>
            <person name="Vega-Arreguin J.C."/>
            <person name="Wawra S."/>
            <person name="Young S.K."/>
            <person name="Zeng Q."/>
            <person name="Dieguez-Uribeondo J."/>
            <person name="Russ C."/>
            <person name="Tyler B.M."/>
            <person name="van West P."/>
        </authorList>
    </citation>
    <scope>NUCLEOTIDE SEQUENCE [LARGE SCALE GENOMIC DNA]</scope>
    <source>
        <strain evidence="1 2">CBS 223.65</strain>
    </source>
</reference>
<feature type="non-terminal residue" evidence="1">
    <location>
        <position position="265"/>
    </location>
</feature>
<dbReference type="KEGG" id="spar:SPRG_18263"/>
<organism evidence="1 2">
    <name type="scientific">Saprolegnia parasitica (strain CBS 223.65)</name>
    <dbReference type="NCBI Taxonomy" id="695850"/>
    <lineage>
        <taxon>Eukaryota</taxon>
        <taxon>Sar</taxon>
        <taxon>Stramenopiles</taxon>
        <taxon>Oomycota</taxon>
        <taxon>Saprolegniomycetes</taxon>
        <taxon>Saprolegniales</taxon>
        <taxon>Saprolegniaceae</taxon>
        <taxon>Saprolegnia</taxon>
    </lineage>
</organism>
<accession>A0A067BHL8</accession>
<gene>
    <name evidence="1" type="ORF">SPRG_18263</name>
</gene>
<proteinExistence type="predicted"/>
<dbReference type="Proteomes" id="UP000030745">
    <property type="component" value="Unassembled WGS sequence"/>
</dbReference>